<dbReference type="AlphaFoldDB" id="A0ABD0M2L9"/>
<organism evidence="2 3">
    <name type="scientific">Batillaria attramentaria</name>
    <dbReference type="NCBI Taxonomy" id="370345"/>
    <lineage>
        <taxon>Eukaryota</taxon>
        <taxon>Metazoa</taxon>
        <taxon>Spiralia</taxon>
        <taxon>Lophotrochozoa</taxon>
        <taxon>Mollusca</taxon>
        <taxon>Gastropoda</taxon>
        <taxon>Caenogastropoda</taxon>
        <taxon>Sorbeoconcha</taxon>
        <taxon>Cerithioidea</taxon>
        <taxon>Batillariidae</taxon>
        <taxon>Batillaria</taxon>
    </lineage>
</organism>
<dbReference type="InterPro" id="IPR003609">
    <property type="entry name" value="Pan_app"/>
</dbReference>
<evidence type="ECO:0000313" key="2">
    <source>
        <dbReference type="EMBL" id="KAK7505815.1"/>
    </source>
</evidence>
<proteinExistence type="predicted"/>
<dbReference type="EMBL" id="JACVVK020000009">
    <property type="protein sequence ID" value="KAK7505815.1"/>
    <property type="molecule type" value="Genomic_DNA"/>
</dbReference>
<reference evidence="2 3" key="1">
    <citation type="journal article" date="2023" name="Sci. Data">
        <title>Genome assembly of the Korean intertidal mud-creeper Batillaria attramentaria.</title>
        <authorList>
            <person name="Patra A.K."/>
            <person name="Ho P.T."/>
            <person name="Jun S."/>
            <person name="Lee S.J."/>
            <person name="Kim Y."/>
            <person name="Won Y.J."/>
        </authorList>
    </citation>
    <scope>NUCLEOTIDE SEQUENCE [LARGE SCALE GENOMIC DNA]</scope>
    <source>
        <strain evidence="2">Wonlab-2016</strain>
    </source>
</reference>
<evidence type="ECO:0000313" key="3">
    <source>
        <dbReference type="Proteomes" id="UP001519460"/>
    </source>
</evidence>
<dbReference type="Pfam" id="PF00024">
    <property type="entry name" value="PAN_1"/>
    <property type="match status" value="1"/>
</dbReference>
<comment type="caution">
    <text evidence="2">The sequence shown here is derived from an EMBL/GenBank/DDBJ whole genome shotgun (WGS) entry which is preliminary data.</text>
</comment>
<protein>
    <recommendedName>
        <fullName evidence="1">Apple domain-containing protein</fullName>
    </recommendedName>
</protein>
<name>A0ABD0M2L9_9CAEN</name>
<accession>A0ABD0M2L9</accession>
<evidence type="ECO:0000259" key="1">
    <source>
        <dbReference type="Pfam" id="PF00024"/>
    </source>
</evidence>
<gene>
    <name evidence="2" type="ORF">BaRGS_00003086</name>
</gene>
<feature type="domain" description="Apple" evidence="1">
    <location>
        <begin position="52"/>
        <end position="86"/>
    </location>
</feature>
<keyword evidence="3" id="KW-1185">Reference proteome</keyword>
<sequence length="113" mass="12713">MALVRRRITRKSTSILPVLFLAHFLTGAESRYVLWSLIHDSSVNATALPAGVKLASVTACARACWPDEGCEKFCYDVSEATCYMSGLLMTSEEPEPDMQCYKIYRELSSYYII</sequence>
<dbReference type="Proteomes" id="UP001519460">
    <property type="component" value="Unassembled WGS sequence"/>
</dbReference>